<reference evidence="2" key="1">
    <citation type="journal article" date="2014" name="Cell">
        <title>The Architecture of a Scrambled Genome Reveals Massive Levels of Genomic Rearrangement during Development.</title>
        <authorList>
            <person name="Chen X."/>
            <person name="Bracht J.R."/>
            <person name="Goldman A.D."/>
            <person name="Dolzhenko E."/>
            <person name="Clay D.M."/>
            <person name="Swart E.C."/>
            <person name="Perlman D.H."/>
            <person name="Doak T.G."/>
            <person name="Stuart A."/>
            <person name="Amemiya C.T."/>
            <person name="Sebra R.P."/>
            <person name="Landweber L.F."/>
        </authorList>
    </citation>
    <scope>NUCLEOTIDE SEQUENCE [LARGE SCALE GENOMIC DNA]</scope>
    <source>
        <strain evidence="2">JRB310</strain>
    </source>
</reference>
<dbReference type="EMBL" id="ARYC01001033">
    <property type="protein sequence ID" value="KEJ83039.1"/>
    <property type="molecule type" value="Genomic_DNA"/>
</dbReference>
<gene>
    <name evidence="1" type="ORF">OXYTRIMIC_571</name>
</gene>
<evidence type="ECO:0000313" key="2">
    <source>
        <dbReference type="Proteomes" id="UP000053232"/>
    </source>
</evidence>
<accession>A0A073I061</accession>
<keyword evidence="2" id="KW-1185">Reference proteome</keyword>
<comment type="caution">
    <text evidence="1">The sequence shown here is derived from an EMBL/GenBank/DDBJ whole genome shotgun (WGS) entry which is preliminary data.</text>
</comment>
<organism evidence="1 2">
    <name type="scientific">Oxytricha trifallax</name>
    <dbReference type="NCBI Taxonomy" id="1172189"/>
    <lineage>
        <taxon>Eukaryota</taxon>
        <taxon>Sar</taxon>
        <taxon>Alveolata</taxon>
        <taxon>Ciliophora</taxon>
        <taxon>Intramacronucleata</taxon>
        <taxon>Spirotrichea</taxon>
        <taxon>Stichotrichia</taxon>
        <taxon>Sporadotrichida</taxon>
        <taxon>Oxytrichidae</taxon>
        <taxon>Oxytrichinae</taxon>
        <taxon>Oxytricha</taxon>
    </lineage>
</organism>
<dbReference type="AlphaFoldDB" id="A0A073I061"/>
<sequence>MMQFQQELLFHSRQCYSSSSPPATHWSTTVAAVTTSSDHCSCLASVASSPATQLHPCSTPSYWVVLVDVSSTLDQSDHATCLAGTAMGFFAAIFVLTSTPSPW</sequence>
<proteinExistence type="predicted"/>
<dbReference type="Proteomes" id="UP000053232">
    <property type="component" value="Unassembled WGS sequence"/>
</dbReference>
<evidence type="ECO:0000313" key="1">
    <source>
        <dbReference type="EMBL" id="KEJ83039.1"/>
    </source>
</evidence>
<name>A0A073I061_9SPIT</name>
<protein>
    <submittedName>
        <fullName evidence="1">Uncharacterized protein</fullName>
    </submittedName>
</protein>